<evidence type="ECO:0000256" key="2">
    <source>
        <dbReference type="ARBA" id="ARBA00022692"/>
    </source>
</evidence>
<dbReference type="AlphaFoldDB" id="A0A504J9E2"/>
<keyword evidence="3 5" id="KW-1133">Transmembrane helix</keyword>
<accession>A0A504J9E2</accession>
<comment type="subcellular location">
    <subcellularLocation>
        <location evidence="1">Membrane</location>
        <topology evidence="1">Multi-pass membrane protein</topology>
    </subcellularLocation>
</comment>
<evidence type="ECO:0000256" key="1">
    <source>
        <dbReference type="ARBA" id="ARBA00004141"/>
    </source>
</evidence>
<protein>
    <submittedName>
        <fullName evidence="6">DUF4870 domain-containing protein</fullName>
    </submittedName>
</protein>
<keyword evidence="4 5" id="KW-0472">Membrane</keyword>
<sequence length="150" mass="17039">MSNTNHKNIATFIHLGVFSKYFIPFGNYIIPILLWTTNKEKSDFINTHGKEAINFQLSVLLYSIILGVFSFPFFVFNIFGDTSFFNLFQFDNININISNPVGFGTLIGASFVGVVALIGFFLEIMFIITASLKANKGEYYKYPLNITFIK</sequence>
<feature type="transmembrane region" description="Helical" evidence="5">
    <location>
        <begin position="100"/>
        <end position="128"/>
    </location>
</feature>
<evidence type="ECO:0000256" key="4">
    <source>
        <dbReference type="ARBA" id="ARBA00023136"/>
    </source>
</evidence>
<feature type="transmembrane region" description="Helical" evidence="5">
    <location>
        <begin position="12"/>
        <end position="36"/>
    </location>
</feature>
<name>A0A504J9E2_9FLAO</name>
<dbReference type="Proteomes" id="UP000315540">
    <property type="component" value="Unassembled WGS sequence"/>
</dbReference>
<dbReference type="RefSeq" id="WP_140594237.1">
    <property type="nucleotide sequence ID" value="NZ_VFWZ01000004.1"/>
</dbReference>
<dbReference type="OrthoDB" id="9808930at2"/>
<comment type="caution">
    <text evidence="6">The sequence shown here is derived from an EMBL/GenBank/DDBJ whole genome shotgun (WGS) entry which is preliminary data.</text>
</comment>
<feature type="transmembrane region" description="Helical" evidence="5">
    <location>
        <begin position="57"/>
        <end position="80"/>
    </location>
</feature>
<dbReference type="Pfam" id="PF09685">
    <property type="entry name" value="MamF_MmsF"/>
    <property type="match status" value="1"/>
</dbReference>
<evidence type="ECO:0000313" key="6">
    <source>
        <dbReference type="EMBL" id="TPN85205.1"/>
    </source>
</evidence>
<evidence type="ECO:0000256" key="3">
    <source>
        <dbReference type="ARBA" id="ARBA00022989"/>
    </source>
</evidence>
<gene>
    <name evidence="6" type="ORF">FHK87_14345</name>
</gene>
<evidence type="ECO:0000256" key="5">
    <source>
        <dbReference type="SAM" id="Phobius"/>
    </source>
</evidence>
<proteinExistence type="predicted"/>
<keyword evidence="2 5" id="KW-0812">Transmembrane</keyword>
<organism evidence="6 7">
    <name type="scientific">Aquimarina algicola</name>
    <dbReference type="NCBI Taxonomy" id="2589995"/>
    <lineage>
        <taxon>Bacteria</taxon>
        <taxon>Pseudomonadati</taxon>
        <taxon>Bacteroidota</taxon>
        <taxon>Flavobacteriia</taxon>
        <taxon>Flavobacteriales</taxon>
        <taxon>Flavobacteriaceae</taxon>
        <taxon>Aquimarina</taxon>
    </lineage>
</organism>
<dbReference type="InterPro" id="IPR019109">
    <property type="entry name" value="MamF_MmsF"/>
</dbReference>
<keyword evidence="7" id="KW-1185">Reference proteome</keyword>
<evidence type="ECO:0000313" key="7">
    <source>
        <dbReference type="Proteomes" id="UP000315540"/>
    </source>
</evidence>
<reference evidence="6 7" key="1">
    <citation type="submission" date="2019-06" db="EMBL/GenBank/DDBJ databases">
        <authorList>
            <person name="Meng X."/>
        </authorList>
    </citation>
    <scope>NUCLEOTIDE SEQUENCE [LARGE SCALE GENOMIC DNA]</scope>
    <source>
        <strain evidence="6 7">M625</strain>
    </source>
</reference>
<dbReference type="EMBL" id="VFWZ01000004">
    <property type="protein sequence ID" value="TPN85205.1"/>
    <property type="molecule type" value="Genomic_DNA"/>
</dbReference>